<dbReference type="KEGG" id="sap:Sulac_0987"/>
<dbReference type="InterPro" id="IPR002346">
    <property type="entry name" value="Mopterin_DH_FAD-bd"/>
</dbReference>
<dbReference type="Proteomes" id="UP000005439">
    <property type="component" value="Chromosome"/>
</dbReference>
<evidence type="ECO:0000313" key="5">
    <source>
        <dbReference type="EMBL" id="AEW04488.1"/>
    </source>
</evidence>
<accession>G8TTA8</accession>
<keyword evidence="1" id="KW-0285">Flavoprotein</keyword>
<feature type="domain" description="FAD-binding PCMH-type" evidence="4">
    <location>
        <begin position="1"/>
        <end position="176"/>
    </location>
</feature>
<gene>
    <name evidence="5" type="ordered locus">Sulac_0987</name>
</gene>
<dbReference type="PANTHER" id="PTHR42659">
    <property type="entry name" value="XANTHINE DEHYDROGENASE SUBUNIT C-RELATED"/>
    <property type="match status" value="1"/>
</dbReference>
<protein>
    <submittedName>
        <fullName evidence="5">Carbon-monoxide dehydrogenase (Acceptor)</fullName>
        <ecNumber evidence="5">1.2.99.2</ecNumber>
    </submittedName>
</protein>
<keyword evidence="6" id="KW-1185">Reference proteome</keyword>
<keyword evidence="2" id="KW-0274">FAD</keyword>
<evidence type="ECO:0000256" key="2">
    <source>
        <dbReference type="ARBA" id="ARBA00022827"/>
    </source>
</evidence>
<dbReference type="STRING" id="679936.Sulac_0987"/>
<name>G8TTA8_SULAD</name>
<dbReference type="GO" id="GO:0071949">
    <property type="term" value="F:FAD binding"/>
    <property type="evidence" value="ECO:0007669"/>
    <property type="project" value="InterPro"/>
</dbReference>
<evidence type="ECO:0000259" key="4">
    <source>
        <dbReference type="PROSITE" id="PS51387"/>
    </source>
</evidence>
<keyword evidence="3 5" id="KW-0560">Oxidoreductase</keyword>
<dbReference type="SUPFAM" id="SSF56176">
    <property type="entry name" value="FAD-binding/transporter-associated domain-like"/>
    <property type="match status" value="1"/>
</dbReference>
<reference evidence="6" key="1">
    <citation type="submission" date="2011-12" db="EMBL/GenBank/DDBJ databases">
        <title>The complete genome of chromosome of Sulfobacillus acidophilus DSM 10332.</title>
        <authorList>
            <person name="Lucas S."/>
            <person name="Han J."/>
            <person name="Lapidus A."/>
            <person name="Bruce D."/>
            <person name="Goodwin L."/>
            <person name="Pitluck S."/>
            <person name="Peters L."/>
            <person name="Kyrpides N."/>
            <person name="Mavromatis K."/>
            <person name="Ivanova N."/>
            <person name="Mikhailova N."/>
            <person name="Chertkov O."/>
            <person name="Saunders E."/>
            <person name="Detter J.C."/>
            <person name="Tapia R."/>
            <person name="Han C."/>
            <person name="Land M."/>
            <person name="Hauser L."/>
            <person name="Markowitz V."/>
            <person name="Cheng J.-F."/>
            <person name="Hugenholtz P."/>
            <person name="Woyke T."/>
            <person name="Wu D."/>
            <person name="Pukall R."/>
            <person name="Gehrich-Schroeter G."/>
            <person name="Schneider S."/>
            <person name="Klenk H.-P."/>
            <person name="Eisen J.A."/>
        </authorList>
    </citation>
    <scope>NUCLEOTIDE SEQUENCE [LARGE SCALE GENOMIC DNA]</scope>
    <source>
        <strain evidence="6">ATCC 700253 / DSM 10332 / NAL</strain>
    </source>
</reference>
<dbReference type="InterPro" id="IPR005107">
    <property type="entry name" value="CO_DH_flav_C"/>
</dbReference>
<dbReference type="PROSITE" id="PS51387">
    <property type="entry name" value="FAD_PCMH"/>
    <property type="match status" value="1"/>
</dbReference>
<dbReference type="InterPro" id="IPR016166">
    <property type="entry name" value="FAD-bd_PCMH"/>
</dbReference>
<organism evidence="5 6">
    <name type="scientific">Sulfobacillus acidophilus (strain ATCC 700253 / DSM 10332 / NAL)</name>
    <dbReference type="NCBI Taxonomy" id="679936"/>
    <lineage>
        <taxon>Bacteria</taxon>
        <taxon>Bacillati</taxon>
        <taxon>Bacillota</taxon>
        <taxon>Clostridia</taxon>
        <taxon>Eubacteriales</taxon>
        <taxon>Clostridiales Family XVII. Incertae Sedis</taxon>
        <taxon>Sulfobacillus</taxon>
    </lineage>
</organism>
<dbReference type="Pfam" id="PF03450">
    <property type="entry name" value="CO_deh_flav_C"/>
    <property type="match status" value="1"/>
</dbReference>
<dbReference type="Gene3D" id="3.30.43.10">
    <property type="entry name" value="Uridine Diphospho-n-acetylenolpyruvylglucosamine Reductase, domain 2"/>
    <property type="match status" value="1"/>
</dbReference>
<dbReference type="GO" id="GO:0016491">
    <property type="term" value="F:oxidoreductase activity"/>
    <property type="evidence" value="ECO:0007669"/>
    <property type="project" value="UniProtKB-KW"/>
</dbReference>
<dbReference type="Gene3D" id="3.30.465.10">
    <property type="match status" value="1"/>
</dbReference>
<dbReference type="AlphaFoldDB" id="G8TTA8"/>
<dbReference type="SMART" id="SM01092">
    <property type="entry name" value="CO_deh_flav_C"/>
    <property type="match status" value="1"/>
</dbReference>
<evidence type="ECO:0000256" key="1">
    <source>
        <dbReference type="ARBA" id="ARBA00022630"/>
    </source>
</evidence>
<evidence type="ECO:0000256" key="3">
    <source>
        <dbReference type="ARBA" id="ARBA00023002"/>
    </source>
</evidence>
<dbReference type="EMBL" id="CP003179">
    <property type="protein sequence ID" value="AEW04488.1"/>
    <property type="molecule type" value="Genomic_DNA"/>
</dbReference>
<dbReference type="InterPro" id="IPR051312">
    <property type="entry name" value="Diverse_Substr_Oxidored"/>
</dbReference>
<sequence length="294" mass="31855">MKPAPFTYIPAFTVEDAVAALTQNPDAKILAGGQSLIPMMNMRLAHPEALIDINPIQSLDGIALEGNELSIGALTRHRALETNPLIRQYCPLVAVAEAHVAHGAIRTRGTIGGSLSHADPAAELPLVFRLLDGRAEVMSPDGPRTVEAADFFMTFFMTALGPTDLLTTVRLPVLQPGEGYGFQEFSPRQGDFGLALAAVTLKLDENRHIQAVRLALGGVADVPLRLTEWERQLAGQPWHPATIREACQAISAWIEPPDDIHASAAYRTHLAMTLTERALYDAYRRITTPSEGDA</sequence>
<dbReference type="Gene3D" id="3.30.390.50">
    <property type="entry name" value="CO dehydrogenase flavoprotein, C-terminal domain"/>
    <property type="match status" value="1"/>
</dbReference>
<dbReference type="InterPro" id="IPR016169">
    <property type="entry name" value="FAD-bd_PCMH_sub2"/>
</dbReference>
<dbReference type="SUPFAM" id="SSF55447">
    <property type="entry name" value="CO dehydrogenase flavoprotein C-terminal domain-like"/>
    <property type="match status" value="1"/>
</dbReference>
<reference evidence="5 6" key="2">
    <citation type="journal article" date="2012" name="Stand. Genomic Sci.">
        <title>Complete genome sequence of the moderately thermophilic mineral-sulfide-oxidizing firmicute Sulfobacillus acidophilus type strain (NAL(T)).</title>
        <authorList>
            <person name="Anderson I."/>
            <person name="Chertkov O."/>
            <person name="Chen A."/>
            <person name="Saunders E."/>
            <person name="Lapidus A."/>
            <person name="Nolan M."/>
            <person name="Lucas S."/>
            <person name="Hammon N."/>
            <person name="Deshpande S."/>
            <person name="Cheng J.F."/>
            <person name="Han C."/>
            <person name="Tapia R."/>
            <person name="Goodwin L.A."/>
            <person name="Pitluck S."/>
            <person name="Liolios K."/>
            <person name="Pagani I."/>
            <person name="Ivanova N."/>
            <person name="Mikhailova N."/>
            <person name="Pati A."/>
            <person name="Palaniappan K."/>
            <person name="Land M."/>
            <person name="Pan C."/>
            <person name="Rohde M."/>
            <person name="Pukall R."/>
            <person name="Goker M."/>
            <person name="Detter J.C."/>
            <person name="Woyke T."/>
            <person name="Bristow J."/>
            <person name="Eisen J.A."/>
            <person name="Markowitz V."/>
            <person name="Hugenholtz P."/>
            <person name="Kyrpides N.C."/>
            <person name="Klenk H.P."/>
            <person name="Mavromatis K."/>
        </authorList>
    </citation>
    <scope>NUCLEOTIDE SEQUENCE [LARGE SCALE GENOMIC DNA]</scope>
    <source>
        <strain evidence="6">ATCC 700253 / DSM 10332 / NAL</strain>
    </source>
</reference>
<dbReference type="InterPro" id="IPR036683">
    <property type="entry name" value="CO_DH_flav_C_dom_sf"/>
</dbReference>
<dbReference type="PANTHER" id="PTHR42659:SF2">
    <property type="entry name" value="XANTHINE DEHYDROGENASE SUBUNIT C-RELATED"/>
    <property type="match status" value="1"/>
</dbReference>
<dbReference type="Pfam" id="PF00941">
    <property type="entry name" value="FAD_binding_5"/>
    <property type="match status" value="1"/>
</dbReference>
<dbReference type="EC" id="1.2.99.2" evidence="5"/>
<dbReference type="InterPro" id="IPR016167">
    <property type="entry name" value="FAD-bd_PCMH_sub1"/>
</dbReference>
<dbReference type="HOGENOM" id="CLU_058050_3_0_9"/>
<proteinExistence type="predicted"/>
<evidence type="ECO:0000313" key="6">
    <source>
        <dbReference type="Proteomes" id="UP000005439"/>
    </source>
</evidence>
<dbReference type="PATRIC" id="fig|679936.5.peg.1045"/>
<dbReference type="InterPro" id="IPR036318">
    <property type="entry name" value="FAD-bd_PCMH-like_sf"/>
</dbReference>